<organism evidence="1 2">
    <name type="scientific">Mythimna loreyi</name>
    <dbReference type="NCBI Taxonomy" id="667449"/>
    <lineage>
        <taxon>Eukaryota</taxon>
        <taxon>Metazoa</taxon>
        <taxon>Ecdysozoa</taxon>
        <taxon>Arthropoda</taxon>
        <taxon>Hexapoda</taxon>
        <taxon>Insecta</taxon>
        <taxon>Pterygota</taxon>
        <taxon>Neoptera</taxon>
        <taxon>Endopterygota</taxon>
        <taxon>Lepidoptera</taxon>
        <taxon>Glossata</taxon>
        <taxon>Ditrysia</taxon>
        <taxon>Noctuoidea</taxon>
        <taxon>Noctuidae</taxon>
        <taxon>Noctuinae</taxon>
        <taxon>Hadenini</taxon>
        <taxon>Mythimna</taxon>
    </lineage>
</organism>
<protein>
    <submittedName>
        <fullName evidence="1">Uncharacterized protein</fullName>
    </submittedName>
</protein>
<comment type="caution">
    <text evidence="1">The sequence shown here is derived from an EMBL/GenBank/DDBJ whole genome shotgun (WGS) entry which is preliminary data.</text>
</comment>
<accession>A0ACC2QKW8</accession>
<name>A0ACC2QKW8_9NEOP</name>
<dbReference type="EMBL" id="CM056779">
    <property type="protein sequence ID" value="KAJ8719776.1"/>
    <property type="molecule type" value="Genomic_DNA"/>
</dbReference>
<sequence length="131" mass="14817">MISNILVFALIVGTNAITWSTTLPKKPKEFANTTGCYIREIGDVIPFNDTINVLGFCCVIHCTINQIEYVSCGATSNVRDKCFVTEAQFGEPFPKCCPMVKCYEENVPWQKHNNKTSTNEDQKTRNLLRFV</sequence>
<evidence type="ECO:0000313" key="1">
    <source>
        <dbReference type="EMBL" id="KAJ8719776.1"/>
    </source>
</evidence>
<dbReference type="Proteomes" id="UP001231649">
    <property type="component" value="Chromosome 3"/>
</dbReference>
<gene>
    <name evidence="1" type="ORF">PYW08_011951</name>
</gene>
<reference evidence="1" key="1">
    <citation type="submission" date="2023-03" db="EMBL/GenBank/DDBJ databases">
        <title>Chromosome-level genomes of two armyworms, Mythimna separata and Mythimna loreyi, provide insights into the biosynthesis and reception of sex pheromones.</title>
        <authorList>
            <person name="Zhao H."/>
        </authorList>
    </citation>
    <scope>NUCLEOTIDE SEQUENCE</scope>
    <source>
        <strain evidence="1">BeijingLab</strain>
    </source>
</reference>
<proteinExistence type="predicted"/>
<evidence type="ECO:0000313" key="2">
    <source>
        <dbReference type="Proteomes" id="UP001231649"/>
    </source>
</evidence>
<keyword evidence="2" id="KW-1185">Reference proteome</keyword>